<evidence type="ECO:0000313" key="1">
    <source>
        <dbReference type="EMBL" id="CAD9505213.1"/>
    </source>
</evidence>
<organism evidence="1">
    <name type="scientific">Alexandrium andersonii</name>
    <dbReference type="NCBI Taxonomy" id="327968"/>
    <lineage>
        <taxon>Eukaryota</taxon>
        <taxon>Sar</taxon>
        <taxon>Alveolata</taxon>
        <taxon>Dinophyceae</taxon>
        <taxon>Gonyaulacales</taxon>
        <taxon>Pyrocystaceae</taxon>
        <taxon>Alexandrium</taxon>
    </lineage>
</organism>
<reference evidence="1" key="1">
    <citation type="submission" date="2021-01" db="EMBL/GenBank/DDBJ databases">
        <authorList>
            <person name="Corre E."/>
            <person name="Pelletier E."/>
            <person name="Niang G."/>
            <person name="Scheremetjew M."/>
            <person name="Finn R."/>
            <person name="Kale V."/>
            <person name="Holt S."/>
            <person name="Cochrane G."/>
            <person name="Meng A."/>
            <person name="Brown T."/>
            <person name="Cohen L."/>
        </authorList>
    </citation>
    <scope>NUCLEOTIDE SEQUENCE</scope>
    <source>
        <strain evidence="1">CCMP2222</strain>
    </source>
</reference>
<accession>A0A6U6U963</accession>
<name>A0A6U6U963_9DINO</name>
<dbReference type="EMBL" id="HBGQ01079259">
    <property type="protein sequence ID" value="CAD9505215.1"/>
    <property type="molecule type" value="Transcribed_RNA"/>
</dbReference>
<proteinExistence type="predicted"/>
<evidence type="ECO:0000313" key="2">
    <source>
        <dbReference type="EMBL" id="CAD9505215.1"/>
    </source>
</evidence>
<dbReference type="EMBL" id="HBGQ01079258">
    <property type="protein sequence ID" value="CAD9505213.1"/>
    <property type="molecule type" value="Transcribed_RNA"/>
</dbReference>
<dbReference type="AlphaFoldDB" id="A0A6U6U963"/>
<protein>
    <submittedName>
        <fullName evidence="1">Uncharacterized protein</fullName>
    </submittedName>
</protein>
<sequence length="180" mass="20012">MTWSTESAFWAFNAVANFVYPRWNVAAPEVIKREQATEEAFAKAVEAEEQKALAMFKDSPSKAVEYLTSIAEARAENVTKAEFALFGELMVKYRDGFRISSAGPGAPDHGGTEGGIVPKVEEIGYSTKWYERIVRDTGDHYKMTDDKTHPDLARSKLRALNKGVSGTWVPEAPRPEPLII</sequence>
<gene>
    <name evidence="1" type="ORF">AAND1436_LOCUS37906</name>
    <name evidence="2" type="ORF">AAND1436_LOCUS37907</name>
</gene>